<keyword evidence="8" id="KW-0175">Coiled coil</keyword>
<dbReference type="AlphaFoldDB" id="A0A1N6JRQ1"/>
<evidence type="ECO:0000313" key="10">
    <source>
        <dbReference type="EMBL" id="SIO47038.1"/>
    </source>
</evidence>
<evidence type="ECO:0000256" key="6">
    <source>
        <dbReference type="ARBA" id="ARBA00023136"/>
    </source>
</evidence>
<comment type="similarity">
    <text evidence="2">Belongs to the outer membrane factor (OMF) (TC 1.B.17) family.</text>
</comment>
<evidence type="ECO:0000256" key="8">
    <source>
        <dbReference type="SAM" id="Coils"/>
    </source>
</evidence>
<keyword evidence="3" id="KW-0813">Transport</keyword>
<comment type="subcellular location">
    <subcellularLocation>
        <location evidence="1">Cell outer membrane</location>
    </subcellularLocation>
</comment>
<keyword evidence="9" id="KW-0732">Signal</keyword>
<feature type="chain" id="PRO_5012139182" evidence="9">
    <location>
        <begin position="22"/>
        <end position="455"/>
    </location>
</feature>
<dbReference type="GO" id="GO:0015288">
    <property type="term" value="F:porin activity"/>
    <property type="evidence" value="ECO:0007669"/>
    <property type="project" value="TreeGrafter"/>
</dbReference>
<dbReference type="Gene3D" id="1.20.1600.10">
    <property type="entry name" value="Outer membrane efflux proteins (OEP)"/>
    <property type="match status" value="1"/>
</dbReference>
<evidence type="ECO:0000256" key="3">
    <source>
        <dbReference type="ARBA" id="ARBA00022448"/>
    </source>
</evidence>
<dbReference type="GO" id="GO:1990281">
    <property type="term" value="C:efflux pump complex"/>
    <property type="evidence" value="ECO:0007669"/>
    <property type="project" value="TreeGrafter"/>
</dbReference>
<keyword evidence="7" id="KW-0998">Cell outer membrane</keyword>
<evidence type="ECO:0000256" key="2">
    <source>
        <dbReference type="ARBA" id="ARBA00007613"/>
    </source>
</evidence>
<protein>
    <submittedName>
        <fullName evidence="10">Outer membrane protein TolC</fullName>
    </submittedName>
</protein>
<dbReference type="OrthoDB" id="367883at2"/>
<name>A0A1N6JRQ1_9BACT</name>
<gene>
    <name evidence="10" type="ORF">SAMN04488055_4320</name>
</gene>
<evidence type="ECO:0000256" key="9">
    <source>
        <dbReference type="SAM" id="SignalP"/>
    </source>
</evidence>
<dbReference type="Proteomes" id="UP000185003">
    <property type="component" value="Unassembled WGS sequence"/>
</dbReference>
<sequence>MKKWIVSLLFLSTAGTFNANAQTETKQLSLQEALKYALANNQKLAVSRLEETIGKLKTEEIRAQALPQVNANGNLTDNIKKQVMVLPGELAGGAPGTVKVLEVGTTWNTSISGELTQQIYNQSVFTGLKAARSGEEYYRLQTAQTTENVIFDVTQLYYQLLVKKEKMSVLQTNIDKLTRLVETTKSQFDNGLAKKIDLDRIKVNLVNYQTQKSQLENQLKVDENRLKQKMGMPIETPVSLPSLALSDIERKAAATADFGTFDLGSRTETKLLKKTEELQQYQKRAYLAEYYPSLAFKGNYSYNGLSNKFDIFKGGNSTANWYGMSSIGLTLKIPIFDGFARRSRVKQANVTLQKIGQQLEENKLNLNTAFENARLQLLNNLSTIKTQKENVSLADEVYSSTQNNYNLGLASLTDLLNAETSLAEAQNSYNEALLQYKLAELDLIKSNGNLPSLLN</sequence>
<dbReference type="PANTHER" id="PTHR30026">
    <property type="entry name" value="OUTER MEMBRANE PROTEIN TOLC"/>
    <property type="match status" value="1"/>
</dbReference>
<keyword evidence="6" id="KW-0472">Membrane</keyword>
<dbReference type="GO" id="GO:0015562">
    <property type="term" value="F:efflux transmembrane transporter activity"/>
    <property type="evidence" value="ECO:0007669"/>
    <property type="project" value="InterPro"/>
</dbReference>
<evidence type="ECO:0000256" key="4">
    <source>
        <dbReference type="ARBA" id="ARBA00022452"/>
    </source>
</evidence>
<dbReference type="EMBL" id="FSRA01000002">
    <property type="protein sequence ID" value="SIO47038.1"/>
    <property type="molecule type" value="Genomic_DNA"/>
</dbReference>
<dbReference type="STRING" id="536979.SAMN04488055_4320"/>
<dbReference type="SUPFAM" id="SSF56954">
    <property type="entry name" value="Outer membrane efflux proteins (OEP)"/>
    <property type="match status" value="1"/>
</dbReference>
<proteinExistence type="inferred from homology"/>
<evidence type="ECO:0000256" key="1">
    <source>
        <dbReference type="ARBA" id="ARBA00004442"/>
    </source>
</evidence>
<feature type="signal peptide" evidence="9">
    <location>
        <begin position="1"/>
        <end position="21"/>
    </location>
</feature>
<evidence type="ECO:0000256" key="7">
    <source>
        <dbReference type="ARBA" id="ARBA00023237"/>
    </source>
</evidence>
<dbReference type="InterPro" id="IPR051906">
    <property type="entry name" value="TolC-like"/>
</dbReference>
<evidence type="ECO:0000256" key="5">
    <source>
        <dbReference type="ARBA" id="ARBA00022692"/>
    </source>
</evidence>
<organism evidence="10 11">
    <name type="scientific">Chitinophaga niabensis</name>
    <dbReference type="NCBI Taxonomy" id="536979"/>
    <lineage>
        <taxon>Bacteria</taxon>
        <taxon>Pseudomonadati</taxon>
        <taxon>Bacteroidota</taxon>
        <taxon>Chitinophagia</taxon>
        <taxon>Chitinophagales</taxon>
        <taxon>Chitinophagaceae</taxon>
        <taxon>Chitinophaga</taxon>
    </lineage>
</organism>
<dbReference type="Pfam" id="PF02321">
    <property type="entry name" value="OEP"/>
    <property type="match status" value="2"/>
</dbReference>
<dbReference type="GO" id="GO:0009279">
    <property type="term" value="C:cell outer membrane"/>
    <property type="evidence" value="ECO:0007669"/>
    <property type="project" value="UniProtKB-SubCell"/>
</dbReference>
<feature type="coiled-coil region" evidence="8">
    <location>
        <begin position="198"/>
        <end position="232"/>
    </location>
</feature>
<keyword evidence="11" id="KW-1185">Reference proteome</keyword>
<dbReference type="RefSeq" id="WP_074241679.1">
    <property type="nucleotide sequence ID" value="NZ_FSRA01000002.1"/>
</dbReference>
<keyword evidence="4" id="KW-1134">Transmembrane beta strand</keyword>
<reference evidence="11" key="1">
    <citation type="submission" date="2016-11" db="EMBL/GenBank/DDBJ databases">
        <authorList>
            <person name="Varghese N."/>
            <person name="Submissions S."/>
        </authorList>
    </citation>
    <scope>NUCLEOTIDE SEQUENCE [LARGE SCALE GENOMIC DNA]</scope>
    <source>
        <strain evidence="11">DSM 24787</strain>
    </source>
</reference>
<accession>A0A1N6JRQ1</accession>
<dbReference type="InterPro" id="IPR003423">
    <property type="entry name" value="OMP_efflux"/>
</dbReference>
<evidence type="ECO:0000313" key="11">
    <source>
        <dbReference type="Proteomes" id="UP000185003"/>
    </source>
</evidence>
<dbReference type="PANTHER" id="PTHR30026:SF20">
    <property type="entry name" value="OUTER MEMBRANE PROTEIN TOLC"/>
    <property type="match status" value="1"/>
</dbReference>
<keyword evidence="5" id="KW-0812">Transmembrane</keyword>
<feature type="coiled-coil region" evidence="8">
    <location>
        <begin position="415"/>
        <end position="442"/>
    </location>
</feature>